<evidence type="ECO:0000259" key="5">
    <source>
        <dbReference type="PROSITE" id="PS50109"/>
    </source>
</evidence>
<dbReference type="GO" id="GO:0005524">
    <property type="term" value="F:ATP binding"/>
    <property type="evidence" value="ECO:0007669"/>
    <property type="project" value="UniProtKB-KW"/>
</dbReference>
<dbReference type="Gene3D" id="1.10.287.130">
    <property type="match status" value="1"/>
</dbReference>
<dbReference type="InterPro" id="IPR052023">
    <property type="entry name" value="Histidine_kinase_KdpD"/>
</dbReference>
<dbReference type="InterPro" id="IPR035965">
    <property type="entry name" value="PAS-like_dom_sf"/>
</dbReference>
<dbReference type="InterPro" id="IPR003594">
    <property type="entry name" value="HATPase_dom"/>
</dbReference>
<comment type="catalytic activity">
    <reaction evidence="1">
        <text>ATP + protein L-histidine = ADP + protein N-phospho-L-histidine.</text>
        <dbReference type="EC" id="2.7.13.3"/>
    </reaction>
</comment>
<dbReference type="Gene3D" id="3.30.450.20">
    <property type="entry name" value="PAS domain"/>
    <property type="match status" value="1"/>
</dbReference>
<feature type="compositionally biased region" description="Low complexity" evidence="4">
    <location>
        <begin position="382"/>
        <end position="392"/>
    </location>
</feature>
<dbReference type="EC" id="2.7.13.3" evidence="2"/>
<evidence type="ECO:0000256" key="4">
    <source>
        <dbReference type="SAM" id="MobiDB-lite"/>
    </source>
</evidence>
<evidence type="ECO:0000313" key="7">
    <source>
        <dbReference type="EMBL" id="MFC3460339.1"/>
    </source>
</evidence>
<dbReference type="RefSeq" id="WP_312548774.1">
    <property type="nucleotide sequence ID" value="NZ_JBHRVV010000001.1"/>
</dbReference>
<keyword evidence="8" id="KW-1185">Reference proteome</keyword>
<dbReference type="PANTHER" id="PTHR45569:SF1">
    <property type="entry name" value="SENSOR PROTEIN KDPD"/>
    <property type="match status" value="1"/>
</dbReference>
<feature type="domain" description="Histidine kinase" evidence="5">
    <location>
        <begin position="151"/>
        <end position="363"/>
    </location>
</feature>
<dbReference type="InterPro" id="IPR005467">
    <property type="entry name" value="His_kinase_dom"/>
</dbReference>
<proteinExistence type="predicted"/>
<name>A0ABV7PMK1_9BURK</name>
<organism evidence="7 8">
    <name type="scientific">Massilia haematophila</name>
    <dbReference type="NCBI Taxonomy" id="457923"/>
    <lineage>
        <taxon>Bacteria</taxon>
        <taxon>Pseudomonadati</taxon>
        <taxon>Pseudomonadota</taxon>
        <taxon>Betaproteobacteria</taxon>
        <taxon>Burkholderiales</taxon>
        <taxon>Oxalobacteraceae</taxon>
        <taxon>Telluria group</taxon>
        <taxon>Massilia</taxon>
    </lineage>
</organism>
<comment type="caution">
    <text evidence="7">The sequence shown here is derived from an EMBL/GenBank/DDBJ whole genome shotgun (WGS) entry which is preliminary data.</text>
</comment>
<evidence type="ECO:0000259" key="6">
    <source>
        <dbReference type="PROSITE" id="PS50112"/>
    </source>
</evidence>
<reference evidence="8" key="1">
    <citation type="journal article" date="2019" name="Int. J. Syst. Evol. Microbiol.">
        <title>The Global Catalogue of Microorganisms (GCM) 10K type strain sequencing project: providing services to taxonomists for standard genome sequencing and annotation.</title>
        <authorList>
            <consortium name="The Broad Institute Genomics Platform"/>
            <consortium name="The Broad Institute Genome Sequencing Center for Infectious Disease"/>
            <person name="Wu L."/>
            <person name="Ma J."/>
        </authorList>
    </citation>
    <scope>NUCLEOTIDE SEQUENCE [LARGE SCALE GENOMIC DNA]</scope>
    <source>
        <strain evidence="8">CCM 7480</strain>
    </source>
</reference>
<sequence length="401" mass="42599">MHCSASVDCSGVALPELAEQFRVIAEIGGDIAFSIDCASGALRYVSPSIEQLLGYSPAEVAAQLDQPGSALAALCAGMPERVRRLRAGDRSRLRLVRETELPGAHGYLVPVEVISALLCDAAGEPVNLVGQVRDLSPRRLREAERKRFASMLNHEFRTPLSTIDGAIQRLEATCQDADEPTRQRYRKIALATDRLIAMLDDYLSPERMAEIGGERKASSLAPRVLLDEAAAQVRAAGRLASVETGELPAALRCEPDGMRLALKILVDNAIAFSPANTALVLRGRLAASGIELAVRDHGPGVPDDEQVRIFDKFYRGRNAAGLPGSGLGLYMARSIVEHHGGLINLVTPPGGGAEFRIWLPVAGAGKALAQLEPSSDNPPHLPGTAPAGTTGTSKTKNVAHP</sequence>
<dbReference type="PRINTS" id="PR00344">
    <property type="entry name" value="BCTRLSENSOR"/>
</dbReference>
<dbReference type="Proteomes" id="UP001595665">
    <property type="component" value="Unassembled WGS sequence"/>
</dbReference>
<dbReference type="SMART" id="SM00388">
    <property type="entry name" value="HisKA"/>
    <property type="match status" value="1"/>
</dbReference>
<protein>
    <recommendedName>
        <fullName evidence="2">histidine kinase</fullName>
        <ecNumber evidence="2">2.7.13.3</ecNumber>
    </recommendedName>
</protein>
<feature type="region of interest" description="Disordered" evidence="4">
    <location>
        <begin position="370"/>
        <end position="401"/>
    </location>
</feature>
<dbReference type="PANTHER" id="PTHR45569">
    <property type="entry name" value="SENSOR PROTEIN KDPD"/>
    <property type="match status" value="1"/>
</dbReference>
<dbReference type="CDD" id="cd00075">
    <property type="entry name" value="HATPase"/>
    <property type="match status" value="1"/>
</dbReference>
<dbReference type="EMBL" id="JBHRVV010000001">
    <property type="protein sequence ID" value="MFC3460339.1"/>
    <property type="molecule type" value="Genomic_DNA"/>
</dbReference>
<accession>A0ABV7PMK1</accession>
<dbReference type="Pfam" id="PF00512">
    <property type="entry name" value="HisKA"/>
    <property type="match status" value="1"/>
</dbReference>
<keyword evidence="7" id="KW-0547">Nucleotide-binding</keyword>
<evidence type="ECO:0000313" key="8">
    <source>
        <dbReference type="Proteomes" id="UP001595665"/>
    </source>
</evidence>
<dbReference type="SUPFAM" id="SSF47384">
    <property type="entry name" value="Homodimeric domain of signal transducing histidine kinase"/>
    <property type="match status" value="1"/>
</dbReference>
<evidence type="ECO:0000256" key="1">
    <source>
        <dbReference type="ARBA" id="ARBA00000085"/>
    </source>
</evidence>
<dbReference type="SUPFAM" id="SSF55785">
    <property type="entry name" value="PYP-like sensor domain (PAS domain)"/>
    <property type="match status" value="1"/>
</dbReference>
<dbReference type="Gene3D" id="3.30.565.10">
    <property type="entry name" value="Histidine kinase-like ATPase, C-terminal domain"/>
    <property type="match status" value="1"/>
</dbReference>
<dbReference type="InterPro" id="IPR036097">
    <property type="entry name" value="HisK_dim/P_sf"/>
</dbReference>
<dbReference type="CDD" id="cd00130">
    <property type="entry name" value="PAS"/>
    <property type="match status" value="1"/>
</dbReference>
<dbReference type="Pfam" id="PF02518">
    <property type="entry name" value="HATPase_c"/>
    <property type="match status" value="1"/>
</dbReference>
<gene>
    <name evidence="7" type="ORF">ACFOPH_19070</name>
</gene>
<dbReference type="NCBIfam" id="TIGR00229">
    <property type="entry name" value="sensory_box"/>
    <property type="match status" value="1"/>
</dbReference>
<dbReference type="InterPro" id="IPR000014">
    <property type="entry name" value="PAS"/>
</dbReference>
<evidence type="ECO:0000256" key="2">
    <source>
        <dbReference type="ARBA" id="ARBA00012438"/>
    </source>
</evidence>
<evidence type="ECO:0000256" key="3">
    <source>
        <dbReference type="ARBA" id="ARBA00022553"/>
    </source>
</evidence>
<feature type="domain" description="PAS" evidence="6">
    <location>
        <begin position="17"/>
        <end position="63"/>
    </location>
</feature>
<dbReference type="PROSITE" id="PS50112">
    <property type="entry name" value="PAS"/>
    <property type="match status" value="1"/>
</dbReference>
<dbReference type="SUPFAM" id="SSF55874">
    <property type="entry name" value="ATPase domain of HSP90 chaperone/DNA topoisomerase II/histidine kinase"/>
    <property type="match status" value="1"/>
</dbReference>
<dbReference type="InterPro" id="IPR003661">
    <property type="entry name" value="HisK_dim/P_dom"/>
</dbReference>
<dbReference type="InterPro" id="IPR004358">
    <property type="entry name" value="Sig_transdc_His_kin-like_C"/>
</dbReference>
<dbReference type="InterPro" id="IPR036890">
    <property type="entry name" value="HATPase_C_sf"/>
</dbReference>
<dbReference type="CDD" id="cd00082">
    <property type="entry name" value="HisKA"/>
    <property type="match status" value="1"/>
</dbReference>
<dbReference type="SMART" id="SM00387">
    <property type="entry name" value="HATPase_c"/>
    <property type="match status" value="1"/>
</dbReference>
<keyword evidence="3" id="KW-0597">Phosphoprotein</keyword>
<dbReference type="PROSITE" id="PS50109">
    <property type="entry name" value="HIS_KIN"/>
    <property type="match status" value="1"/>
</dbReference>
<keyword evidence="7" id="KW-0067">ATP-binding</keyword>